<dbReference type="GeneID" id="34604772"/>
<comment type="caution">
    <text evidence="1">The sequence shown here is derived from an EMBL/GenBank/DDBJ whole genome shotgun (WGS) entry which is preliminary data.</text>
</comment>
<dbReference type="AlphaFoldDB" id="A0A177EVV0"/>
<gene>
    <name evidence="1" type="ORF">AYO21_09642</name>
</gene>
<dbReference type="RefSeq" id="XP_022508126.1">
    <property type="nucleotide sequence ID" value="XM_022659572.1"/>
</dbReference>
<dbReference type="Proteomes" id="UP000077002">
    <property type="component" value="Unassembled WGS sequence"/>
</dbReference>
<evidence type="ECO:0000313" key="2">
    <source>
        <dbReference type="Proteomes" id="UP000077002"/>
    </source>
</evidence>
<dbReference type="OrthoDB" id="4158620at2759"/>
<dbReference type="EMBL" id="LVKK01000098">
    <property type="protein sequence ID" value="OAG36174.1"/>
    <property type="molecule type" value="Genomic_DNA"/>
</dbReference>
<reference evidence="1 2" key="1">
    <citation type="submission" date="2016-03" db="EMBL/GenBank/DDBJ databases">
        <title>Draft genome sequence of the Fonsecaea monophora CBS 269.37.</title>
        <authorList>
            <person name="Bombassaro A."/>
            <person name="Vinicius W.A."/>
            <person name="De Hoog S."/>
            <person name="Sun J."/>
            <person name="Souza E.M."/>
            <person name="Raittz R.T."/>
            <person name="Costa F."/>
            <person name="Leao A.C."/>
            <person name="Tadra-Sfeir M.Z."/>
            <person name="Baura V."/>
            <person name="Balsanelli E."/>
            <person name="Pedrosa F.O."/>
            <person name="Moreno L.F."/>
            <person name="Steffens M.B."/>
            <person name="Xi L."/>
            <person name="Bocca A.L."/>
            <person name="Felipe M.S."/>
            <person name="Teixeira M."/>
            <person name="Telles Filho F.Q."/>
            <person name="Azevedo C.M."/>
            <person name="Gomes R."/>
            <person name="Vicente V.A."/>
        </authorList>
    </citation>
    <scope>NUCLEOTIDE SEQUENCE [LARGE SCALE GENOMIC DNA]</scope>
    <source>
        <strain evidence="1 2">CBS 269.37</strain>
    </source>
</reference>
<sequence>MALLCNITMLKLIFNRFISILASILSLQVLTSTAMPFPVTNITDIGSNSCIWDFSPTICGEDVSYQQLVYPSTTGCMPLATGMKNVWTNECSSWFGEHYQITVVLLSRSGANPGDVRRSMYNVDAARLYRRMVVEN</sequence>
<keyword evidence="2" id="KW-1185">Reference proteome</keyword>
<name>A0A177EVV0_9EURO</name>
<protein>
    <submittedName>
        <fullName evidence="1">Uncharacterized protein</fullName>
    </submittedName>
</protein>
<organism evidence="1 2">
    <name type="scientific">Fonsecaea monophora</name>
    <dbReference type="NCBI Taxonomy" id="254056"/>
    <lineage>
        <taxon>Eukaryota</taxon>
        <taxon>Fungi</taxon>
        <taxon>Dikarya</taxon>
        <taxon>Ascomycota</taxon>
        <taxon>Pezizomycotina</taxon>
        <taxon>Eurotiomycetes</taxon>
        <taxon>Chaetothyriomycetidae</taxon>
        <taxon>Chaetothyriales</taxon>
        <taxon>Herpotrichiellaceae</taxon>
        <taxon>Fonsecaea</taxon>
    </lineage>
</organism>
<evidence type="ECO:0000313" key="1">
    <source>
        <dbReference type="EMBL" id="OAG36174.1"/>
    </source>
</evidence>
<proteinExistence type="predicted"/>
<accession>A0A177EVV0</accession>